<feature type="domain" description="C2H2-type" evidence="12">
    <location>
        <begin position="253"/>
        <end position="280"/>
    </location>
</feature>
<feature type="compositionally biased region" description="Polar residues" evidence="11">
    <location>
        <begin position="166"/>
        <end position="182"/>
    </location>
</feature>
<dbReference type="FunFam" id="3.30.160.60:FF:000100">
    <property type="entry name" value="Zinc finger 45-like"/>
    <property type="match status" value="1"/>
</dbReference>
<keyword evidence="3" id="KW-0677">Repeat</keyword>
<evidence type="ECO:0000259" key="12">
    <source>
        <dbReference type="PROSITE" id="PS50157"/>
    </source>
</evidence>
<dbReference type="Pfam" id="PF13909">
    <property type="entry name" value="zf-H2C2_5"/>
    <property type="match status" value="2"/>
</dbReference>
<keyword evidence="2" id="KW-0479">Metal-binding</keyword>
<gene>
    <name evidence="13" type="ORF">Pmani_037380</name>
</gene>
<dbReference type="Gene3D" id="3.30.160.60">
    <property type="entry name" value="Classic Zinc Finger"/>
    <property type="match status" value="2"/>
</dbReference>
<dbReference type="PANTHER" id="PTHR46105:SF5">
    <property type="entry name" value="ZINC FINGER AND BTB DOMAIN-CONTAINING PROTEIN 44 ISOFORM X1"/>
    <property type="match status" value="1"/>
</dbReference>
<evidence type="ECO:0000256" key="3">
    <source>
        <dbReference type="ARBA" id="ARBA00022737"/>
    </source>
</evidence>
<dbReference type="SUPFAM" id="SSF57903">
    <property type="entry name" value="FYVE/PHD zinc finger"/>
    <property type="match status" value="1"/>
</dbReference>
<dbReference type="InterPro" id="IPR011011">
    <property type="entry name" value="Znf_FYVE_PHD"/>
</dbReference>
<evidence type="ECO:0000256" key="6">
    <source>
        <dbReference type="ARBA" id="ARBA00023015"/>
    </source>
</evidence>
<dbReference type="GO" id="GO:0000978">
    <property type="term" value="F:RNA polymerase II cis-regulatory region sequence-specific DNA binding"/>
    <property type="evidence" value="ECO:0007669"/>
    <property type="project" value="TreeGrafter"/>
</dbReference>
<evidence type="ECO:0000256" key="10">
    <source>
        <dbReference type="PROSITE-ProRule" id="PRU00042"/>
    </source>
</evidence>
<evidence type="ECO:0000313" key="13">
    <source>
        <dbReference type="EMBL" id="KAK4289662.1"/>
    </source>
</evidence>
<evidence type="ECO:0000256" key="4">
    <source>
        <dbReference type="ARBA" id="ARBA00022771"/>
    </source>
</evidence>
<dbReference type="InterPro" id="IPR013087">
    <property type="entry name" value="Znf_C2H2_type"/>
</dbReference>
<evidence type="ECO:0000256" key="11">
    <source>
        <dbReference type="SAM" id="MobiDB-lite"/>
    </source>
</evidence>
<keyword evidence="9" id="KW-0539">Nucleus</keyword>
<sequence>MDSVVLCEGVCKRWYHAKCAKLPQDKHRVIQDKEENRSLGLKCFWACKECRDRPDTPRDPEFESYVREKLGKLGQVLEYLVTKIQDIENRQKTHEVELNKFWQQGSLPSPRTTHSIFQEYGTGGTTTGQTTTSTTTHQQQQQQQQLLQTQQPHEETSDALYTFTGSFTGNTAQGHQSTASTNTPTTPPGALKEAMECHYDDCKCIKQEGGNGGSSTSGGTGGGKPCGGKHCNCTCKTHKIVMAHKKENVGKIHKCPYCEFTSKRSDNVKRHMLRHTGERPHKCPQCEFSAKRPHSLKKHMENVHKNQQLVVDMHSKELRADGLVR</sequence>
<dbReference type="InterPro" id="IPR050457">
    <property type="entry name" value="ZnFinger_BTB_dom_contain"/>
</dbReference>
<keyword evidence="6" id="KW-0805">Transcription regulation</keyword>
<evidence type="ECO:0000256" key="5">
    <source>
        <dbReference type="ARBA" id="ARBA00022833"/>
    </source>
</evidence>
<comment type="subcellular location">
    <subcellularLocation>
        <location evidence="1">Nucleus</location>
    </subcellularLocation>
</comment>
<dbReference type="EMBL" id="JAWZYT010005770">
    <property type="protein sequence ID" value="KAK4289662.1"/>
    <property type="molecule type" value="Genomic_DNA"/>
</dbReference>
<name>A0AAE1NHV3_9EUCA</name>
<dbReference type="PANTHER" id="PTHR46105">
    <property type="entry name" value="AGAP004733-PA"/>
    <property type="match status" value="1"/>
</dbReference>
<protein>
    <recommendedName>
        <fullName evidence="12">C2H2-type domain-containing protein</fullName>
    </recommendedName>
</protein>
<evidence type="ECO:0000313" key="14">
    <source>
        <dbReference type="Proteomes" id="UP001292094"/>
    </source>
</evidence>
<dbReference type="Proteomes" id="UP001292094">
    <property type="component" value="Unassembled WGS sequence"/>
</dbReference>
<dbReference type="SMART" id="SM00355">
    <property type="entry name" value="ZnF_C2H2"/>
    <property type="match status" value="2"/>
</dbReference>
<evidence type="ECO:0000256" key="2">
    <source>
        <dbReference type="ARBA" id="ARBA00022723"/>
    </source>
</evidence>
<feature type="region of interest" description="Disordered" evidence="11">
    <location>
        <begin position="121"/>
        <end position="154"/>
    </location>
</feature>
<evidence type="ECO:0000256" key="9">
    <source>
        <dbReference type="ARBA" id="ARBA00023242"/>
    </source>
</evidence>
<proteinExistence type="predicted"/>
<accession>A0AAE1NHV3</accession>
<dbReference type="SUPFAM" id="SSF57667">
    <property type="entry name" value="beta-beta-alpha zinc fingers"/>
    <property type="match status" value="1"/>
</dbReference>
<keyword evidence="14" id="KW-1185">Reference proteome</keyword>
<feature type="domain" description="C2H2-type" evidence="12">
    <location>
        <begin position="281"/>
        <end position="309"/>
    </location>
</feature>
<dbReference type="InterPro" id="IPR036236">
    <property type="entry name" value="Znf_C2H2_sf"/>
</dbReference>
<dbReference type="InterPro" id="IPR013083">
    <property type="entry name" value="Znf_RING/FYVE/PHD"/>
</dbReference>
<reference evidence="13" key="1">
    <citation type="submission" date="2023-11" db="EMBL/GenBank/DDBJ databases">
        <title>Genome assemblies of two species of porcelain crab, Petrolisthes cinctipes and Petrolisthes manimaculis (Anomura: Porcellanidae).</title>
        <authorList>
            <person name="Angst P."/>
        </authorList>
    </citation>
    <scope>NUCLEOTIDE SEQUENCE</scope>
    <source>
        <strain evidence="13">PB745_02</strain>
        <tissue evidence="13">Gill</tissue>
    </source>
</reference>
<evidence type="ECO:0000256" key="8">
    <source>
        <dbReference type="ARBA" id="ARBA00023163"/>
    </source>
</evidence>
<evidence type="ECO:0000256" key="1">
    <source>
        <dbReference type="ARBA" id="ARBA00004123"/>
    </source>
</evidence>
<keyword evidence="4 10" id="KW-0863">Zinc-finger</keyword>
<comment type="caution">
    <text evidence="13">The sequence shown here is derived from an EMBL/GenBank/DDBJ whole genome shotgun (WGS) entry which is preliminary data.</text>
</comment>
<keyword evidence="8" id="KW-0804">Transcription</keyword>
<dbReference type="PROSITE" id="PS50157">
    <property type="entry name" value="ZINC_FINGER_C2H2_2"/>
    <property type="match status" value="2"/>
</dbReference>
<dbReference type="Gene3D" id="3.30.40.10">
    <property type="entry name" value="Zinc/RING finger domain, C3HC4 (zinc finger)"/>
    <property type="match status" value="1"/>
</dbReference>
<feature type="compositionally biased region" description="Low complexity" evidence="11">
    <location>
        <begin position="127"/>
        <end position="151"/>
    </location>
</feature>
<dbReference type="GO" id="GO:0000981">
    <property type="term" value="F:DNA-binding transcription factor activity, RNA polymerase II-specific"/>
    <property type="evidence" value="ECO:0007669"/>
    <property type="project" value="TreeGrafter"/>
</dbReference>
<dbReference type="GO" id="GO:0005634">
    <property type="term" value="C:nucleus"/>
    <property type="evidence" value="ECO:0007669"/>
    <property type="project" value="UniProtKB-SubCell"/>
</dbReference>
<dbReference type="GO" id="GO:0008270">
    <property type="term" value="F:zinc ion binding"/>
    <property type="evidence" value="ECO:0007669"/>
    <property type="project" value="UniProtKB-KW"/>
</dbReference>
<keyword evidence="7" id="KW-0238">DNA-binding</keyword>
<dbReference type="AlphaFoldDB" id="A0AAE1NHV3"/>
<evidence type="ECO:0000256" key="7">
    <source>
        <dbReference type="ARBA" id="ARBA00023125"/>
    </source>
</evidence>
<feature type="region of interest" description="Disordered" evidence="11">
    <location>
        <begin position="166"/>
        <end position="190"/>
    </location>
</feature>
<keyword evidence="5" id="KW-0862">Zinc</keyword>
<organism evidence="13 14">
    <name type="scientific">Petrolisthes manimaculis</name>
    <dbReference type="NCBI Taxonomy" id="1843537"/>
    <lineage>
        <taxon>Eukaryota</taxon>
        <taxon>Metazoa</taxon>
        <taxon>Ecdysozoa</taxon>
        <taxon>Arthropoda</taxon>
        <taxon>Crustacea</taxon>
        <taxon>Multicrustacea</taxon>
        <taxon>Malacostraca</taxon>
        <taxon>Eumalacostraca</taxon>
        <taxon>Eucarida</taxon>
        <taxon>Decapoda</taxon>
        <taxon>Pleocyemata</taxon>
        <taxon>Anomura</taxon>
        <taxon>Galatheoidea</taxon>
        <taxon>Porcellanidae</taxon>
        <taxon>Petrolisthes</taxon>
    </lineage>
</organism>